<accession>A0A1R1SF66</accession>
<protein>
    <submittedName>
        <fullName evidence="3">Epimerase</fullName>
    </submittedName>
</protein>
<dbReference type="EMBL" id="ASQP01000321">
    <property type="protein sequence ID" value="OMI36915.1"/>
    <property type="molecule type" value="Genomic_DNA"/>
</dbReference>
<evidence type="ECO:0000256" key="1">
    <source>
        <dbReference type="SAM" id="MobiDB-lite"/>
    </source>
</evidence>
<dbReference type="CDD" id="cd08946">
    <property type="entry name" value="SDR_e"/>
    <property type="match status" value="1"/>
</dbReference>
<gene>
    <name evidence="3" type="ORF">SPAR_24416</name>
</gene>
<keyword evidence="4" id="KW-1185">Reference proteome</keyword>
<comment type="caution">
    <text evidence="3">The sequence shown here is derived from an EMBL/GenBank/DDBJ whole genome shotgun (WGS) entry which is preliminary data.</text>
</comment>
<dbReference type="Pfam" id="PF01370">
    <property type="entry name" value="Epimerase"/>
    <property type="match status" value="1"/>
</dbReference>
<dbReference type="Gene3D" id="3.40.50.720">
    <property type="entry name" value="NAD(P)-binding Rossmann-like Domain"/>
    <property type="match status" value="2"/>
</dbReference>
<feature type="domain" description="NAD-dependent epimerase/dehydratase" evidence="2">
    <location>
        <begin position="28"/>
        <end position="87"/>
    </location>
</feature>
<feature type="compositionally biased region" description="Basic and acidic residues" evidence="1">
    <location>
        <begin position="265"/>
        <end position="276"/>
    </location>
</feature>
<feature type="region of interest" description="Disordered" evidence="1">
    <location>
        <begin position="175"/>
        <end position="338"/>
    </location>
</feature>
<reference evidence="3 4" key="1">
    <citation type="submission" date="2013-05" db="EMBL/GenBank/DDBJ databases">
        <title>Genome sequence of Streptomyces sparsogenes DSM 40356.</title>
        <authorList>
            <person name="Coyne S."/>
            <person name="Seebeck F.P."/>
        </authorList>
    </citation>
    <scope>NUCLEOTIDE SEQUENCE [LARGE SCALE GENOMIC DNA]</scope>
    <source>
        <strain evidence="3 4">DSM 40356</strain>
    </source>
</reference>
<dbReference type="Proteomes" id="UP000186168">
    <property type="component" value="Unassembled WGS sequence"/>
</dbReference>
<name>A0A1R1SF66_9ACTN</name>
<evidence type="ECO:0000313" key="4">
    <source>
        <dbReference type="Proteomes" id="UP000186168"/>
    </source>
</evidence>
<dbReference type="SUPFAM" id="SSF51735">
    <property type="entry name" value="NAD(P)-binding Rossmann-fold domains"/>
    <property type="match status" value="1"/>
</dbReference>
<dbReference type="InterPro" id="IPR036291">
    <property type="entry name" value="NAD(P)-bd_dom_sf"/>
</dbReference>
<organism evidence="3 4">
    <name type="scientific">Streptomyces sparsogenes DSM 40356</name>
    <dbReference type="NCBI Taxonomy" id="1331668"/>
    <lineage>
        <taxon>Bacteria</taxon>
        <taxon>Bacillati</taxon>
        <taxon>Actinomycetota</taxon>
        <taxon>Actinomycetes</taxon>
        <taxon>Kitasatosporales</taxon>
        <taxon>Streptomycetaceae</taxon>
        <taxon>Streptomyces</taxon>
    </lineage>
</organism>
<proteinExistence type="predicted"/>
<evidence type="ECO:0000259" key="2">
    <source>
        <dbReference type="Pfam" id="PF01370"/>
    </source>
</evidence>
<feature type="compositionally biased region" description="Basic residues" evidence="1">
    <location>
        <begin position="311"/>
        <end position="322"/>
    </location>
</feature>
<evidence type="ECO:0000313" key="3">
    <source>
        <dbReference type="EMBL" id="OMI36915.1"/>
    </source>
</evidence>
<sequence length="355" mass="36907">MILVTGGAGFIGSHIVTASIAAGHDLRGADAVCHQAAMVGLGKGLTDAPDYVSRNDLGTAVLLAGMAGSGVRRLVLASSMVVYGEGRYECCHGTVRPGPRRVADLEAGHFEPSGQRSSRPGTTPGGHGDLLGLLVGAGQVAVLAVEQVVVGGVPGLHDLEAVVDLAAQVGVGEVVTEERRTHRPPGSSGSHSCRTRAVAKASSRKKPSIVRSRASSEAVRRTLACPYATSRTSRPAAGGRRRARFWNPMRRGSTSTGSGRSGSRRRCEPGRTDFRTRSSTTTPGMPCPSPRTGSCAATVDPSTSTSPTRFRSIRRSSRRRTRPGTTAASSTCRTPGRACRSWCASRGWTPAPGSG</sequence>
<dbReference type="InterPro" id="IPR001509">
    <property type="entry name" value="Epimerase_deHydtase"/>
</dbReference>
<dbReference type="AlphaFoldDB" id="A0A1R1SF66"/>